<reference evidence="8" key="1">
    <citation type="submission" date="2021-01" db="EMBL/GenBank/DDBJ databases">
        <title>Whole genome shotgun sequence of Actinoplanes cyaneus NBRC 14990.</title>
        <authorList>
            <person name="Komaki H."/>
            <person name="Tamura T."/>
        </authorList>
    </citation>
    <scope>NUCLEOTIDE SEQUENCE</scope>
    <source>
        <strain evidence="8">NBRC 14990</strain>
    </source>
</reference>
<evidence type="ECO:0000256" key="2">
    <source>
        <dbReference type="ARBA" id="ARBA00022670"/>
    </source>
</evidence>
<dbReference type="PANTHER" id="PTHR43806">
    <property type="entry name" value="PEPTIDASE S8"/>
    <property type="match status" value="1"/>
</dbReference>
<proteinExistence type="inferred from homology"/>
<keyword evidence="6" id="KW-0812">Transmembrane</keyword>
<dbReference type="InterPro" id="IPR015500">
    <property type="entry name" value="Peptidase_S8_subtilisin-rel"/>
</dbReference>
<dbReference type="SUPFAM" id="SSF52743">
    <property type="entry name" value="Subtilisin-like"/>
    <property type="match status" value="1"/>
</dbReference>
<feature type="active site" description="Charge relay system" evidence="5">
    <location>
        <position position="96"/>
    </location>
</feature>
<comment type="caution">
    <text evidence="8">The sequence shown here is derived from an EMBL/GenBank/DDBJ whole genome shotgun (WGS) entry which is preliminary data.</text>
</comment>
<dbReference type="PROSITE" id="PS51892">
    <property type="entry name" value="SUBTILASE"/>
    <property type="match status" value="1"/>
</dbReference>
<feature type="active site" description="Charge relay system" evidence="5">
    <location>
        <position position="62"/>
    </location>
</feature>
<dbReference type="GO" id="GO:0006508">
    <property type="term" value="P:proteolysis"/>
    <property type="evidence" value="ECO:0007669"/>
    <property type="project" value="UniProtKB-KW"/>
</dbReference>
<accession>A0A919IL38</accession>
<protein>
    <submittedName>
        <fullName evidence="8">Type VII secretion-associated serine protease</fullName>
    </submittedName>
</protein>
<gene>
    <name evidence="8" type="ORF">Acy02nite_42130</name>
</gene>
<evidence type="ECO:0000259" key="7">
    <source>
        <dbReference type="Pfam" id="PF00082"/>
    </source>
</evidence>
<keyword evidence="3 5" id="KW-0378">Hydrolase</keyword>
<organism evidence="8 9">
    <name type="scientific">Actinoplanes cyaneus</name>
    <dbReference type="NCBI Taxonomy" id="52696"/>
    <lineage>
        <taxon>Bacteria</taxon>
        <taxon>Bacillati</taxon>
        <taxon>Actinomycetota</taxon>
        <taxon>Actinomycetes</taxon>
        <taxon>Micromonosporales</taxon>
        <taxon>Micromonosporaceae</taxon>
        <taxon>Actinoplanes</taxon>
    </lineage>
</organism>
<dbReference type="PANTHER" id="PTHR43806:SF11">
    <property type="entry name" value="CEREVISIN-RELATED"/>
    <property type="match status" value="1"/>
</dbReference>
<dbReference type="Pfam" id="PF00082">
    <property type="entry name" value="Peptidase_S8"/>
    <property type="match status" value="1"/>
</dbReference>
<name>A0A919IL38_9ACTN</name>
<keyword evidence="6" id="KW-1133">Transmembrane helix</keyword>
<dbReference type="InterPro" id="IPR000209">
    <property type="entry name" value="Peptidase_S8/S53_dom"/>
</dbReference>
<keyword evidence="9" id="KW-1185">Reference proteome</keyword>
<comment type="similarity">
    <text evidence="1 5">Belongs to the peptidase S8 family.</text>
</comment>
<keyword evidence="2 5" id="KW-0645">Protease</keyword>
<evidence type="ECO:0000313" key="8">
    <source>
        <dbReference type="EMBL" id="GID66332.1"/>
    </source>
</evidence>
<dbReference type="GO" id="GO:0004252">
    <property type="term" value="F:serine-type endopeptidase activity"/>
    <property type="evidence" value="ECO:0007669"/>
    <property type="project" value="UniProtKB-UniRule"/>
</dbReference>
<keyword evidence="4 5" id="KW-0720">Serine protease</keyword>
<evidence type="ECO:0000256" key="4">
    <source>
        <dbReference type="ARBA" id="ARBA00022825"/>
    </source>
</evidence>
<feature type="active site" description="Charge relay system" evidence="5">
    <location>
        <position position="249"/>
    </location>
</feature>
<dbReference type="InterPro" id="IPR050131">
    <property type="entry name" value="Peptidase_S8_subtilisin-like"/>
</dbReference>
<feature type="domain" description="Peptidase S8/S53" evidence="7">
    <location>
        <begin position="53"/>
        <end position="297"/>
    </location>
</feature>
<dbReference type="RefSeq" id="WP_203742964.1">
    <property type="nucleotide sequence ID" value="NZ_BAAAUC010000033.1"/>
</dbReference>
<dbReference type="InterPro" id="IPR036852">
    <property type="entry name" value="Peptidase_S8/S53_dom_sf"/>
</dbReference>
<evidence type="ECO:0000256" key="3">
    <source>
        <dbReference type="ARBA" id="ARBA00022801"/>
    </source>
</evidence>
<dbReference type="Gene3D" id="3.40.50.200">
    <property type="entry name" value="Peptidase S8/S53 domain"/>
    <property type="match status" value="1"/>
</dbReference>
<feature type="transmembrane region" description="Helical" evidence="6">
    <location>
        <begin position="340"/>
        <end position="361"/>
    </location>
</feature>
<evidence type="ECO:0000313" key="9">
    <source>
        <dbReference type="Proteomes" id="UP000619479"/>
    </source>
</evidence>
<evidence type="ECO:0000256" key="6">
    <source>
        <dbReference type="SAM" id="Phobius"/>
    </source>
</evidence>
<dbReference type="PRINTS" id="PR00723">
    <property type="entry name" value="SUBTILISIN"/>
</dbReference>
<dbReference type="Proteomes" id="UP000619479">
    <property type="component" value="Unassembled WGS sequence"/>
</dbReference>
<keyword evidence="6" id="KW-0472">Membrane</keyword>
<evidence type="ECO:0000256" key="5">
    <source>
        <dbReference type="PROSITE-ProRule" id="PRU01240"/>
    </source>
</evidence>
<dbReference type="EMBL" id="BOMH01000031">
    <property type="protein sequence ID" value="GID66332.1"/>
    <property type="molecule type" value="Genomic_DNA"/>
</dbReference>
<sequence>MHDFAKNITINAALSLSFTLTPTALIERRDSIRTAEWFLDFLQIGQAHALSTGSGVIIGLPDTGTFPHRDISDNVAGGPDLISGLGNQTNNDRDGHGTEMAGLIVGHGHGRNEGILGVAPAATLIPIKVTEGGASISKLGEGIKLAATLGAKVINVSAVTGPSESLHEAINAAAQRDAIVIAGAGNNFSTSQMGYPALLPGVLAVGAVDRSGKHASFSITGSSVAICAPGAEIPTTEISNKYSKVVGTSASTAIVSGAAALVRAKFPGLSAQEVIHRLTATATDIGAPGRDEQCGYGVLNIVKALTADVPPLSGAGSPGAGDSSSAVADGTHGGRGGWRFGLLAGVAVVLTGGVLLAFLAVRRRNRKRA</sequence>
<evidence type="ECO:0000256" key="1">
    <source>
        <dbReference type="ARBA" id="ARBA00011073"/>
    </source>
</evidence>
<dbReference type="AlphaFoldDB" id="A0A919IL38"/>